<name>T0ZSY8_9ZZZZ</name>
<evidence type="ECO:0000259" key="1">
    <source>
        <dbReference type="Pfam" id="PF03050"/>
    </source>
</evidence>
<dbReference type="Pfam" id="PF03050">
    <property type="entry name" value="DDE_Tnp_IS66"/>
    <property type="match status" value="1"/>
</dbReference>
<dbReference type="InterPro" id="IPR004291">
    <property type="entry name" value="Transposase_IS66_central"/>
</dbReference>
<dbReference type="AlphaFoldDB" id="T0ZSY8"/>
<accession>T0ZSY8</accession>
<protein>
    <submittedName>
        <fullName evidence="2">Transposase IS66</fullName>
    </submittedName>
</protein>
<feature type="non-terminal residue" evidence="2">
    <location>
        <position position="130"/>
    </location>
</feature>
<feature type="domain" description="Transposase IS66 central" evidence="1">
    <location>
        <begin position="8"/>
        <end position="118"/>
    </location>
</feature>
<evidence type="ECO:0000313" key="2">
    <source>
        <dbReference type="EMBL" id="EQD47652.1"/>
    </source>
</evidence>
<comment type="caution">
    <text evidence="2">The sequence shown here is derived from an EMBL/GenBank/DDBJ whole genome shotgun (WGS) entry which is preliminary data.</text>
</comment>
<proteinExistence type="predicted"/>
<sequence length="130" mass="14848">MRVGGRTHWNGVFQNDQVVIHVVRNSRVASVATEVLAGHRPAIWVSDLYSAQQGHADPWQVCLAHRLRDCKYAIEAGDAIFAPRMKMLLLRAVVLARRRKELAESTRLSYQRRLDRNLDKIMAPAPTNRH</sequence>
<reference evidence="2" key="1">
    <citation type="submission" date="2013-08" db="EMBL/GenBank/DDBJ databases">
        <authorList>
            <person name="Mendez C."/>
            <person name="Richter M."/>
            <person name="Ferrer M."/>
            <person name="Sanchez J."/>
        </authorList>
    </citation>
    <scope>NUCLEOTIDE SEQUENCE</scope>
</reference>
<organism evidence="2">
    <name type="scientific">mine drainage metagenome</name>
    <dbReference type="NCBI Taxonomy" id="410659"/>
    <lineage>
        <taxon>unclassified sequences</taxon>
        <taxon>metagenomes</taxon>
        <taxon>ecological metagenomes</taxon>
    </lineage>
</organism>
<gene>
    <name evidence="2" type="ORF">B2A_08363</name>
</gene>
<reference evidence="2" key="2">
    <citation type="journal article" date="2014" name="ISME J.">
        <title>Microbial stratification in low pH oxic and suboxic macroscopic growths along an acid mine drainage.</title>
        <authorList>
            <person name="Mendez-Garcia C."/>
            <person name="Mesa V."/>
            <person name="Sprenger R.R."/>
            <person name="Richter M."/>
            <person name="Diez M.S."/>
            <person name="Solano J."/>
            <person name="Bargiela R."/>
            <person name="Golyshina O.V."/>
            <person name="Manteca A."/>
            <person name="Ramos J.L."/>
            <person name="Gallego J.R."/>
            <person name="Llorente I."/>
            <person name="Martins Dos Santos V.A."/>
            <person name="Jensen O.N."/>
            <person name="Pelaez A.I."/>
            <person name="Sanchez J."/>
            <person name="Ferrer M."/>
        </authorList>
    </citation>
    <scope>NUCLEOTIDE SEQUENCE</scope>
</reference>
<dbReference type="EMBL" id="AUZZ01006021">
    <property type="protein sequence ID" value="EQD47652.1"/>
    <property type="molecule type" value="Genomic_DNA"/>
</dbReference>